<evidence type="ECO:0000259" key="7">
    <source>
        <dbReference type="Pfam" id="PF06886"/>
    </source>
</evidence>
<comment type="similarity">
    <text evidence="2">Belongs to the TPX2 family.</text>
</comment>
<comment type="subcellular location">
    <subcellularLocation>
        <location evidence="1">Cytoplasm</location>
        <location evidence="1">Cytoskeleton</location>
    </subcellularLocation>
</comment>
<dbReference type="PANTHER" id="PTHR46372">
    <property type="entry name" value="PROTEIN WVD2-LIKE 3"/>
    <property type="match status" value="1"/>
</dbReference>
<name>A0ABD3LHC8_EUCGL</name>
<keyword evidence="9" id="KW-1185">Reference proteome</keyword>
<evidence type="ECO:0000256" key="4">
    <source>
        <dbReference type="ARBA" id="ARBA00022701"/>
    </source>
</evidence>
<reference evidence="8 9" key="1">
    <citation type="submission" date="2024-11" db="EMBL/GenBank/DDBJ databases">
        <title>Chromosome-level genome assembly of Eucalyptus globulus Labill. provides insights into its genome evolution.</title>
        <authorList>
            <person name="Li X."/>
        </authorList>
    </citation>
    <scope>NUCLEOTIDE SEQUENCE [LARGE SCALE GENOMIC DNA]</scope>
    <source>
        <strain evidence="8">CL2024</strain>
        <tissue evidence="8">Fresh tender leaves</tissue>
    </source>
</reference>
<keyword evidence="4" id="KW-0493">Microtubule</keyword>
<keyword evidence="3" id="KW-0963">Cytoplasm</keyword>
<dbReference type="Pfam" id="PF06886">
    <property type="entry name" value="TPX2"/>
    <property type="match status" value="1"/>
</dbReference>
<feature type="compositionally biased region" description="Polar residues" evidence="6">
    <location>
        <begin position="248"/>
        <end position="263"/>
    </location>
</feature>
<accession>A0ABD3LHC8</accession>
<feature type="region of interest" description="Disordered" evidence="6">
    <location>
        <begin position="203"/>
        <end position="274"/>
    </location>
</feature>
<evidence type="ECO:0000256" key="1">
    <source>
        <dbReference type="ARBA" id="ARBA00004245"/>
    </source>
</evidence>
<evidence type="ECO:0000256" key="5">
    <source>
        <dbReference type="ARBA" id="ARBA00023212"/>
    </source>
</evidence>
<evidence type="ECO:0000256" key="3">
    <source>
        <dbReference type="ARBA" id="ARBA00022490"/>
    </source>
</evidence>
<dbReference type="GO" id="GO:0005874">
    <property type="term" value="C:microtubule"/>
    <property type="evidence" value="ECO:0007669"/>
    <property type="project" value="UniProtKB-KW"/>
</dbReference>
<organism evidence="8 9">
    <name type="scientific">Eucalyptus globulus</name>
    <name type="common">Tasmanian blue gum</name>
    <dbReference type="NCBI Taxonomy" id="34317"/>
    <lineage>
        <taxon>Eukaryota</taxon>
        <taxon>Viridiplantae</taxon>
        <taxon>Streptophyta</taxon>
        <taxon>Embryophyta</taxon>
        <taxon>Tracheophyta</taxon>
        <taxon>Spermatophyta</taxon>
        <taxon>Magnoliopsida</taxon>
        <taxon>eudicotyledons</taxon>
        <taxon>Gunneridae</taxon>
        <taxon>Pentapetalae</taxon>
        <taxon>rosids</taxon>
        <taxon>malvids</taxon>
        <taxon>Myrtales</taxon>
        <taxon>Myrtaceae</taxon>
        <taxon>Myrtoideae</taxon>
        <taxon>Eucalypteae</taxon>
        <taxon>Eucalyptus</taxon>
    </lineage>
</organism>
<proteinExistence type="inferred from homology"/>
<sequence length="274" mass="29958">MDVKDSVFGINSVMRSEANSNQEVMITEKANGGGGGTPESQILPSAVEKAVNGSTLSGKLSGLDITERDGIGCSECSGQPLHISLKKSTRSAKKFVPPAEENNTVELGIADMPDKGIGHLPSYSFNFKCAERAHKRKEFYLKIKEKNHAKEMEREIMLAKLKEAEEAEIKMLRKSLVIKAKPMPSFYFEHSPIQMELKKVPARKAKSPQEGLPDSTNHSVTPTRFMGSSSPQCKRPLERSLPRFPSWKNESVDASGNPVSCQTPALPGNGACGW</sequence>
<evidence type="ECO:0000256" key="6">
    <source>
        <dbReference type="SAM" id="MobiDB-lite"/>
    </source>
</evidence>
<dbReference type="InterPro" id="IPR044806">
    <property type="entry name" value="WVD2/WDL1-4"/>
</dbReference>
<feature type="compositionally biased region" description="Polar residues" evidence="6">
    <location>
        <begin position="214"/>
        <end position="232"/>
    </location>
</feature>
<evidence type="ECO:0000256" key="2">
    <source>
        <dbReference type="ARBA" id="ARBA00005885"/>
    </source>
</evidence>
<gene>
    <name evidence="8" type="ORF">ACJRO7_016500</name>
</gene>
<evidence type="ECO:0000313" key="8">
    <source>
        <dbReference type="EMBL" id="KAL3747705.1"/>
    </source>
</evidence>
<feature type="domain" description="TPX2 C-terminal" evidence="7">
    <location>
        <begin position="125"/>
        <end position="191"/>
    </location>
</feature>
<keyword evidence="5" id="KW-0206">Cytoskeleton</keyword>
<dbReference type="Proteomes" id="UP001634007">
    <property type="component" value="Unassembled WGS sequence"/>
</dbReference>
<dbReference type="InterPro" id="IPR027329">
    <property type="entry name" value="TPX2_C"/>
</dbReference>
<dbReference type="AlphaFoldDB" id="A0ABD3LHC8"/>
<evidence type="ECO:0000313" key="9">
    <source>
        <dbReference type="Proteomes" id="UP001634007"/>
    </source>
</evidence>
<dbReference type="PANTHER" id="PTHR46372:SF2">
    <property type="entry name" value="PROTEIN WVD2-LIKE 3"/>
    <property type="match status" value="1"/>
</dbReference>
<dbReference type="EMBL" id="JBJKBG010000003">
    <property type="protein sequence ID" value="KAL3747705.1"/>
    <property type="molecule type" value="Genomic_DNA"/>
</dbReference>
<protein>
    <recommendedName>
        <fullName evidence="7">TPX2 C-terminal domain-containing protein</fullName>
    </recommendedName>
</protein>
<comment type="caution">
    <text evidence="8">The sequence shown here is derived from an EMBL/GenBank/DDBJ whole genome shotgun (WGS) entry which is preliminary data.</text>
</comment>